<organism evidence="8 9">
    <name type="scientific">Hydra vulgaris</name>
    <name type="common">Hydra</name>
    <name type="synonym">Hydra attenuata</name>
    <dbReference type="NCBI Taxonomy" id="6087"/>
    <lineage>
        <taxon>Eukaryota</taxon>
        <taxon>Metazoa</taxon>
        <taxon>Cnidaria</taxon>
        <taxon>Hydrozoa</taxon>
        <taxon>Hydroidolina</taxon>
        <taxon>Anthoathecata</taxon>
        <taxon>Aplanulata</taxon>
        <taxon>Hydridae</taxon>
        <taxon>Hydra</taxon>
    </lineage>
</organism>
<evidence type="ECO:0000256" key="2">
    <source>
        <dbReference type="ARBA" id="ARBA00022692"/>
    </source>
</evidence>
<proteinExistence type="inferred from homology"/>
<dbReference type="NCBIfam" id="TIGR00879">
    <property type="entry name" value="SP"/>
    <property type="match status" value="1"/>
</dbReference>
<dbReference type="PROSITE" id="PS00217">
    <property type="entry name" value="SUGAR_TRANSPORT_2"/>
    <property type="match status" value="1"/>
</dbReference>
<feature type="domain" description="Major facilitator superfamily (MFS) profile" evidence="7">
    <location>
        <begin position="32"/>
        <end position="475"/>
    </location>
</feature>
<dbReference type="PROSITE" id="PS50850">
    <property type="entry name" value="MFS"/>
    <property type="match status" value="1"/>
</dbReference>
<evidence type="ECO:0000256" key="1">
    <source>
        <dbReference type="ARBA" id="ARBA00004141"/>
    </source>
</evidence>
<keyword evidence="3 6" id="KW-1133">Transmembrane helix</keyword>
<feature type="transmembrane region" description="Helical" evidence="6">
    <location>
        <begin position="384"/>
        <end position="408"/>
    </location>
</feature>
<protein>
    <submittedName>
        <fullName evidence="9">Facilitated trehalose transporter Tret1-like isoform X1</fullName>
    </submittedName>
</protein>
<accession>A0ABM4BRQ8</accession>
<keyword evidence="4 6" id="KW-0472">Membrane</keyword>
<dbReference type="SUPFAM" id="SSF103473">
    <property type="entry name" value="MFS general substrate transporter"/>
    <property type="match status" value="1"/>
</dbReference>
<feature type="transmembrane region" description="Helical" evidence="6">
    <location>
        <begin position="326"/>
        <end position="350"/>
    </location>
</feature>
<evidence type="ECO:0000256" key="4">
    <source>
        <dbReference type="ARBA" id="ARBA00023136"/>
    </source>
</evidence>
<dbReference type="GeneID" id="136079645"/>
<keyword evidence="5" id="KW-0813">Transport</keyword>
<feature type="transmembrane region" description="Helical" evidence="6">
    <location>
        <begin position="420"/>
        <end position="445"/>
    </location>
</feature>
<keyword evidence="8" id="KW-1185">Reference proteome</keyword>
<evidence type="ECO:0000256" key="3">
    <source>
        <dbReference type="ARBA" id="ARBA00022989"/>
    </source>
</evidence>
<dbReference type="InterPro" id="IPR005828">
    <property type="entry name" value="MFS_sugar_transport-like"/>
</dbReference>
<dbReference type="Gene3D" id="1.20.1250.20">
    <property type="entry name" value="MFS general substrate transporter like domains"/>
    <property type="match status" value="1"/>
</dbReference>
<feature type="transmembrane region" description="Helical" evidence="6">
    <location>
        <begin position="33"/>
        <end position="56"/>
    </location>
</feature>
<gene>
    <name evidence="9" type="primary">LOC136079645</name>
</gene>
<evidence type="ECO:0000313" key="9">
    <source>
        <dbReference type="RefSeq" id="XP_065651834.1"/>
    </source>
</evidence>
<dbReference type="InterPro" id="IPR005829">
    <property type="entry name" value="Sugar_transporter_CS"/>
</dbReference>
<sequence>MPDILISNKIAQEDAEKTPLIASFSLLENNKQFIRLILAVIIVSVASVCVGFSIGFTSSYNDKTSNYEKEMLFTALLGIGAVVGLMFAGFFVEHYGRKKGLVIAAIFYIAGWTLIYYLPNEIRTIFFGRILTGVATGFCSLTVSIYIAEVSPFQLRGRLGVINQIGFTIGIFYASLVNFLDDQMISAIAGLVISLIMGLLVLLIPESPRWLLTKKKRSEAMKSLLWLRGTLYNVEDECSEIENNLELQHVAAQNDFIKHDFYRPFLYSSLLEVFRQMCGIYPLIYFGHGLVKMAGLTDPFFVLLYIAHVLITVTMYFIVDKYKRRKLLMIGAFGMCICNILLGVYFHIFIEPENDRKALRYDLFIKDEEKLEPFKVKCNQNYSYLAFTCFLFFIICYSIGWGTIPTLFMSEIFPPRLRGFSCSFVLGVSWCFSFIVTISFFKLVIFFGIQVALWTFSVFCLISILFVYLFVPETKDKTLEDIEHYFQMNKQWLNYLY</sequence>
<feature type="transmembrane region" description="Helical" evidence="6">
    <location>
        <begin position="101"/>
        <end position="119"/>
    </location>
</feature>
<dbReference type="RefSeq" id="XP_065651834.1">
    <property type="nucleotide sequence ID" value="XM_065795762.1"/>
</dbReference>
<feature type="transmembrane region" description="Helical" evidence="6">
    <location>
        <begin position="159"/>
        <end position="179"/>
    </location>
</feature>
<evidence type="ECO:0000256" key="6">
    <source>
        <dbReference type="SAM" id="Phobius"/>
    </source>
</evidence>
<reference evidence="9" key="1">
    <citation type="submission" date="2025-08" db="UniProtKB">
        <authorList>
            <consortium name="RefSeq"/>
        </authorList>
    </citation>
    <scope>IDENTIFICATION</scope>
</reference>
<dbReference type="InterPro" id="IPR003663">
    <property type="entry name" value="Sugar/inositol_transpt"/>
</dbReference>
<feature type="transmembrane region" description="Helical" evidence="6">
    <location>
        <begin position="300"/>
        <end position="319"/>
    </location>
</feature>
<evidence type="ECO:0000256" key="5">
    <source>
        <dbReference type="RuleBase" id="RU003346"/>
    </source>
</evidence>
<dbReference type="InterPro" id="IPR036259">
    <property type="entry name" value="MFS_trans_sf"/>
</dbReference>
<dbReference type="PROSITE" id="PS00216">
    <property type="entry name" value="SUGAR_TRANSPORT_1"/>
    <property type="match status" value="1"/>
</dbReference>
<comment type="subcellular location">
    <subcellularLocation>
        <location evidence="1">Membrane</location>
        <topology evidence="1">Multi-pass membrane protein</topology>
    </subcellularLocation>
</comment>
<evidence type="ECO:0000259" key="7">
    <source>
        <dbReference type="PROSITE" id="PS50850"/>
    </source>
</evidence>
<comment type="similarity">
    <text evidence="5">Belongs to the major facilitator superfamily. Sugar transporter (TC 2.A.1.1) family.</text>
</comment>
<keyword evidence="2 6" id="KW-0812">Transmembrane</keyword>
<feature type="transmembrane region" description="Helical" evidence="6">
    <location>
        <begin position="125"/>
        <end position="147"/>
    </location>
</feature>
<dbReference type="PRINTS" id="PR00171">
    <property type="entry name" value="SUGRTRNSPORT"/>
</dbReference>
<dbReference type="PANTHER" id="PTHR48021:SF1">
    <property type="entry name" value="GH07001P-RELATED"/>
    <property type="match status" value="1"/>
</dbReference>
<feature type="transmembrane region" description="Helical" evidence="6">
    <location>
        <begin position="185"/>
        <end position="205"/>
    </location>
</feature>
<feature type="transmembrane region" description="Helical" evidence="6">
    <location>
        <begin position="451"/>
        <end position="471"/>
    </location>
</feature>
<dbReference type="Proteomes" id="UP001652625">
    <property type="component" value="Chromosome 04"/>
</dbReference>
<dbReference type="InterPro" id="IPR050549">
    <property type="entry name" value="MFS_Trehalose_Transporter"/>
</dbReference>
<name>A0ABM4BRQ8_HYDVU</name>
<dbReference type="Pfam" id="PF00083">
    <property type="entry name" value="Sugar_tr"/>
    <property type="match status" value="1"/>
</dbReference>
<evidence type="ECO:0000313" key="8">
    <source>
        <dbReference type="Proteomes" id="UP001652625"/>
    </source>
</evidence>
<feature type="transmembrane region" description="Helical" evidence="6">
    <location>
        <begin position="71"/>
        <end position="92"/>
    </location>
</feature>
<dbReference type="InterPro" id="IPR020846">
    <property type="entry name" value="MFS_dom"/>
</dbReference>
<dbReference type="PANTHER" id="PTHR48021">
    <property type="match status" value="1"/>
</dbReference>